<dbReference type="Pfam" id="PF01037">
    <property type="entry name" value="AsnC_trans_reg"/>
    <property type="match status" value="1"/>
</dbReference>
<dbReference type="Proteomes" id="UP000070175">
    <property type="component" value="Unassembled WGS sequence"/>
</dbReference>
<dbReference type="InterPro" id="IPR011008">
    <property type="entry name" value="Dimeric_a/b-barrel"/>
</dbReference>
<protein>
    <recommendedName>
        <fullName evidence="1">Transcription regulator AsnC/Lrp ligand binding domain-containing protein</fullName>
    </recommendedName>
</protein>
<gene>
    <name evidence="2" type="ORF">AKJ56_01405</name>
</gene>
<dbReference type="EMBL" id="LHYJ01000016">
    <property type="protein sequence ID" value="KXB08412.1"/>
    <property type="molecule type" value="Genomic_DNA"/>
</dbReference>
<dbReference type="SUPFAM" id="SSF54909">
    <property type="entry name" value="Dimeric alpha+beta barrel"/>
    <property type="match status" value="1"/>
</dbReference>
<proteinExistence type="predicted"/>
<evidence type="ECO:0000313" key="3">
    <source>
        <dbReference type="Proteomes" id="UP000070175"/>
    </source>
</evidence>
<evidence type="ECO:0000313" key="2">
    <source>
        <dbReference type="EMBL" id="KXB08412.1"/>
    </source>
</evidence>
<dbReference type="AlphaFoldDB" id="A0A133VPQ0"/>
<dbReference type="InterPro" id="IPR019887">
    <property type="entry name" value="Tscrpt_reg_AsnC/Lrp_C"/>
</dbReference>
<keyword evidence="3" id="KW-1185">Reference proteome</keyword>
<reference evidence="2 3" key="1">
    <citation type="journal article" date="2016" name="Sci. Rep.">
        <title>Metabolic traits of an uncultured archaeal lineage -MSBL1- from brine pools of the Red Sea.</title>
        <authorList>
            <person name="Mwirichia R."/>
            <person name="Alam I."/>
            <person name="Rashid M."/>
            <person name="Vinu M."/>
            <person name="Ba-Alawi W."/>
            <person name="Anthony Kamau A."/>
            <person name="Kamanda Ngugi D."/>
            <person name="Goker M."/>
            <person name="Klenk H.P."/>
            <person name="Bajic V."/>
            <person name="Stingl U."/>
        </authorList>
    </citation>
    <scope>NUCLEOTIDE SEQUENCE [LARGE SCALE GENOMIC DNA]</scope>
    <source>
        <strain evidence="2">SCGC-AAA382N08</strain>
    </source>
</reference>
<feature type="domain" description="Transcription regulator AsnC/Lrp ligand binding" evidence="1">
    <location>
        <begin position="14"/>
        <end position="81"/>
    </location>
</feature>
<sequence>MISTETSVRVDEDTYREVGLGDIFERIAGMDGIVKVATVTGPYDIVAWVEADDIDEITGPLVDEIRAFQGVRETLTNVVVSSA</sequence>
<name>A0A133VPQ0_9EURY</name>
<evidence type="ECO:0000259" key="1">
    <source>
        <dbReference type="Pfam" id="PF01037"/>
    </source>
</evidence>
<organism evidence="2 3">
    <name type="scientific">candidate division MSBL1 archaeon SCGC-AAA382N08</name>
    <dbReference type="NCBI Taxonomy" id="1698285"/>
    <lineage>
        <taxon>Archaea</taxon>
        <taxon>Methanobacteriati</taxon>
        <taxon>Methanobacteriota</taxon>
        <taxon>candidate division MSBL1</taxon>
    </lineage>
</organism>
<accession>A0A133VPQ0</accession>
<dbReference type="Gene3D" id="3.30.70.920">
    <property type="match status" value="1"/>
</dbReference>
<comment type="caution">
    <text evidence="2">The sequence shown here is derived from an EMBL/GenBank/DDBJ whole genome shotgun (WGS) entry which is preliminary data.</text>
</comment>